<gene>
    <name evidence="1" type="ORF">HGT73_11100</name>
</gene>
<comment type="caution">
    <text evidence="1">The sequence shown here is derived from an EMBL/GenBank/DDBJ whole genome shotgun (WGS) entry which is preliminary data.</text>
</comment>
<dbReference type="EMBL" id="JABBFO010000010">
    <property type="protein sequence ID" value="MBT0727911.1"/>
    <property type="molecule type" value="Genomic_DNA"/>
</dbReference>
<accession>A0ABS5T6H1</accession>
<protein>
    <recommendedName>
        <fullName evidence="3">Biofilm development protein YmgB/AriR</fullName>
    </recommendedName>
</protein>
<proteinExistence type="predicted"/>
<dbReference type="RefSeq" id="WP_214214911.1">
    <property type="nucleotide sequence ID" value="NZ_JABBFO010000010.1"/>
</dbReference>
<keyword evidence="2" id="KW-1185">Reference proteome</keyword>
<name>A0ABS5T6H1_9GAMM</name>
<organism evidence="1 2">
    <name type="scientific">Rosenbergiella australiborealis</name>
    <dbReference type="NCBI Taxonomy" id="1544696"/>
    <lineage>
        <taxon>Bacteria</taxon>
        <taxon>Pseudomonadati</taxon>
        <taxon>Pseudomonadota</taxon>
        <taxon>Gammaproteobacteria</taxon>
        <taxon>Enterobacterales</taxon>
        <taxon>Erwiniaceae</taxon>
        <taxon>Rosenbergiella</taxon>
    </lineage>
</organism>
<evidence type="ECO:0000313" key="2">
    <source>
        <dbReference type="Proteomes" id="UP000786875"/>
    </source>
</evidence>
<sequence length="105" mass="11659">MTLNINFFLGETTSKPSNTLTHFSSVSHTTTAVEFIPTIDTSFEKEKKVLGRTVKQLLIETGQVSNKAIIISLVKQLEISQESKKTHILRSALEIIVGITPDDIF</sequence>
<evidence type="ECO:0008006" key="3">
    <source>
        <dbReference type="Google" id="ProtNLM"/>
    </source>
</evidence>
<evidence type="ECO:0000313" key="1">
    <source>
        <dbReference type="EMBL" id="MBT0727911.1"/>
    </source>
</evidence>
<reference evidence="1 2" key="1">
    <citation type="submission" date="2020-04" db="EMBL/GenBank/DDBJ databases">
        <title>Genome sequencing of Rosenbergiella species.</title>
        <authorList>
            <person name="Alvarez-Perez S."/>
            <person name="Lievens B."/>
        </authorList>
    </citation>
    <scope>NUCLEOTIDE SEQUENCE [LARGE SCALE GENOMIC DNA]</scope>
    <source>
        <strain evidence="1 2">CdVSA20.1</strain>
    </source>
</reference>
<dbReference type="Proteomes" id="UP000786875">
    <property type="component" value="Unassembled WGS sequence"/>
</dbReference>
<dbReference type="Gene3D" id="1.20.5.5260">
    <property type="match status" value="1"/>
</dbReference>
<dbReference type="InterPro" id="IPR024753">
    <property type="entry name" value="AriR"/>
</dbReference>
<dbReference type="Pfam" id="PF10798">
    <property type="entry name" value="YmgB"/>
    <property type="match status" value="1"/>
</dbReference>